<evidence type="ECO:0000313" key="2">
    <source>
        <dbReference type="EMBL" id="GAX86475.1"/>
    </source>
</evidence>
<dbReference type="EMBL" id="BEGY01000319">
    <property type="protein sequence ID" value="GAX86475.1"/>
    <property type="molecule type" value="Genomic_DNA"/>
</dbReference>
<proteinExistence type="predicted"/>
<evidence type="ECO:0000313" key="3">
    <source>
        <dbReference type="Proteomes" id="UP000232323"/>
    </source>
</evidence>
<dbReference type="Proteomes" id="UP000232323">
    <property type="component" value="Unassembled WGS sequence"/>
</dbReference>
<feature type="compositionally biased region" description="Low complexity" evidence="1">
    <location>
        <begin position="543"/>
        <end position="568"/>
    </location>
</feature>
<reference evidence="2 3" key="1">
    <citation type="submission" date="2017-08" db="EMBL/GenBank/DDBJ databases">
        <title>Acidophilic green algal genome provides insights into adaptation to an acidic environment.</title>
        <authorList>
            <person name="Hirooka S."/>
            <person name="Hirose Y."/>
            <person name="Kanesaki Y."/>
            <person name="Higuchi S."/>
            <person name="Fujiwara T."/>
            <person name="Onuma R."/>
            <person name="Era A."/>
            <person name="Ohbayashi R."/>
            <person name="Uzuka A."/>
            <person name="Nozaki H."/>
            <person name="Yoshikawa H."/>
            <person name="Miyagishima S.Y."/>
        </authorList>
    </citation>
    <scope>NUCLEOTIDE SEQUENCE [LARGE SCALE GENOMIC DNA]</scope>
    <source>
        <strain evidence="2 3">NIES-2499</strain>
    </source>
</reference>
<feature type="compositionally biased region" description="Polar residues" evidence="1">
    <location>
        <begin position="632"/>
        <end position="659"/>
    </location>
</feature>
<feature type="compositionally biased region" description="Polar residues" evidence="1">
    <location>
        <begin position="518"/>
        <end position="528"/>
    </location>
</feature>
<feature type="region of interest" description="Disordered" evidence="1">
    <location>
        <begin position="510"/>
        <end position="659"/>
    </location>
</feature>
<evidence type="ECO:0000256" key="1">
    <source>
        <dbReference type="SAM" id="MobiDB-lite"/>
    </source>
</evidence>
<sequence length="720" mass="78465">MFRPFEDKSTSDLKRSLRREKRDERTKKEEEDKTAGPSRLVTNALTSVLSLPSPQPRKIDGKKAQTEIQPSDEAGATNATEEHQSHKPITSAAPAETVRSRPGSSASSRSDREGMSLPELKKYIDARTAVVSTNLALRIADLASGITNELQGYSSDFQKSIDCLYQDMQESKQRSARMEDAVSDMQQSISQQTSAVVELKDQAAASHTAQPPGPPDYGHELSVGPATSLGYSSLRYGPDSTASLDPKFHLDPKSIPTFTAKPGLFNQMKYAEQCAKVMSTQAHRFHNKHEYLVTAFFSGFSTADITMCMQFVINFKADLYNLCPDCKPAVEQFLHTTALTPGSFAVDSNAQSVLSIVQKLKASRSTKGDESYAPYPPGPHQFPHAWILVTNRYLGKPLPEELSVWTSGLTIGLPNKLHPQVSPDENPEAFGSRVFHSYEIFRASGSHLFTDLLHEFSIRRVLLSGLRQYQSVLHDVLRKVGVQSTSEDDILARIVVAAQNAHEFEIAQKTSRGFYPPTGTQPGQSATPLTPHAGALPATHSLRSPAPSYAPAPSYNRYPPRRAPAPAAHVTVLEDSPPIQDSPPYFTPDDEAQEFSGFSPPSHPSPAVVDTLTTYPATMHPRGNNRAPLPTTAHQQSSGKPPTTPASTSGNPKPSSGTTHKVCAICGQEHWTNLCPEFQTAMAAYQRVRSSPSSLNSVCLPLDLSIEVPTDDPPDGGHHL</sequence>
<name>A0A250XTS5_9CHLO</name>
<accession>A0A250XTS5</accession>
<feature type="region of interest" description="Disordered" evidence="1">
    <location>
        <begin position="198"/>
        <end position="218"/>
    </location>
</feature>
<keyword evidence="3" id="KW-1185">Reference proteome</keyword>
<feature type="compositionally biased region" description="Polar residues" evidence="1">
    <location>
        <begin position="40"/>
        <end position="52"/>
    </location>
</feature>
<feature type="compositionally biased region" description="Basic and acidic residues" evidence="1">
    <location>
        <begin position="1"/>
        <end position="34"/>
    </location>
</feature>
<comment type="caution">
    <text evidence="2">The sequence shown here is derived from an EMBL/GenBank/DDBJ whole genome shotgun (WGS) entry which is preliminary data.</text>
</comment>
<feature type="region of interest" description="Disordered" evidence="1">
    <location>
        <begin position="1"/>
        <end position="114"/>
    </location>
</feature>
<protein>
    <submittedName>
        <fullName evidence="2">Uncharacterized protein</fullName>
    </submittedName>
</protein>
<organism evidence="2 3">
    <name type="scientific">Chlamydomonas eustigma</name>
    <dbReference type="NCBI Taxonomy" id="1157962"/>
    <lineage>
        <taxon>Eukaryota</taxon>
        <taxon>Viridiplantae</taxon>
        <taxon>Chlorophyta</taxon>
        <taxon>core chlorophytes</taxon>
        <taxon>Chlorophyceae</taxon>
        <taxon>CS clade</taxon>
        <taxon>Chlamydomonadales</taxon>
        <taxon>Chlamydomonadaceae</taxon>
        <taxon>Chlamydomonas</taxon>
    </lineage>
</organism>
<gene>
    <name evidence="2" type="ORF">CEUSTIGMA_g13884.t1</name>
</gene>
<dbReference type="AlphaFoldDB" id="A0A250XTS5"/>